<feature type="compositionally biased region" description="Polar residues" evidence="1">
    <location>
        <begin position="37"/>
        <end position="48"/>
    </location>
</feature>
<organism evidence="2 3">
    <name type="scientific">Chlorovirus heliozoae</name>
    <dbReference type="NCBI Taxonomy" id="322019"/>
    <lineage>
        <taxon>Viruses</taxon>
        <taxon>Varidnaviria</taxon>
        <taxon>Bamfordvirae</taxon>
        <taxon>Nucleocytoviricota</taxon>
        <taxon>Megaviricetes</taxon>
        <taxon>Algavirales</taxon>
        <taxon>Phycodnaviridae</taxon>
        <taxon>Chlorovirus</taxon>
    </lineage>
</organism>
<dbReference type="GeneID" id="5470893"/>
<dbReference type="EMBL" id="EF101928">
    <property type="protein sequence ID" value="ABT16939.1"/>
    <property type="molecule type" value="Genomic_DNA"/>
</dbReference>
<feature type="region of interest" description="Disordered" evidence="1">
    <location>
        <begin position="37"/>
        <end position="70"/>
    </location>
</feature>
<evidence type="ECO:0000313" key="2">
    <source>
        <dbReference type="EMBL" id="ABT16939.1"/>
    </source>
</evidence>
<name>A7KA65_9PHYC</name>
<protein>
    <submittedName>
        <fullName evidence="2">Uncharacterized protein z805L</fullName>
    </submittedName>
</protein>
<dbReference type="Proteomes" id="UP000202420">
    <property type="component" value="Segment"/>
</dbReference>
<sequence length="88" mass="10353">MRFITWAPRAMSRCHSRCRSIQRTWMAWELFVCSRQSESAVSKKQQSSTKHRPPSSLAKSEKSLKRSRRPSIHVLRTQLQRCLHTGRS</sequence>
<evidence type="ECO:0000256" key="1">
    <source>
        <dbReference type="SAM" id="MobiDB-lite"/>
    </source>
</evidence>
<proteinExistence type="predicted"/>
<evidence type="ECO:0000313" key="3">
    <source>
        <dbReference type="Proteomes" id="UP000202420"/>
    </source>
</evidence>
<accession>A7KA65</accession>
<keyword evidence="3" id="KW-1185">Reference proteome</keyword>
<dbReference type="KEGG" id="vg:5470893"/>
<dbReference type="RefSeq" id="YP_001427286.1">
    <property type="nucleotide sequence ID" value="NC_008724.1"/>
</dbReference>
<reference evidence="2 3" key="1">
    <citation type="submission" date="2006-09" db="EMBL/GenBank/DDBJ databases">
        <title>Sequence and annotation of the 288-kb ATCV-1 virus that infects an endosymbiotic Chlorella strain of the heliozoon Acanthocystis turfacea.</title>
        <authorList>
            <person name="Fitzgerald L.A."/>
            <person name="Graves M.V."/>
            <person name="Li X."/>
            <person name="Pfitzner A.J.P."/>
            <person name="Hartigan J."/>
            <person name="Van Etten J.L."/>
        </authorList>
    </citation>
    <scope>NUCLEOTIDE SEQUENCE [LARGE SCALE GENOMIC DNA]</scope>
    <source>
        <strain evidence="2 3">ATCV-1</strain>
    </source>
</reference>
<gene>
    <name evidence="2" type="primary">z805L</name>
    <name evidence="2" type="ORF">ATCV1_z805L</name>
</gene>